<dbReference type="InterPro" id="IPR028082">
    <property type="entry name" value="Peripla_BP_I"/>
</dbReference>
<gene>
    <name evidence="7" type="ORF">DSCW_31350</name>
</gene>
<dbReference type="PANTHER" id="PTHR47151:SF2">
    <property type="entry name" value="AMINO ACID BINDING PROTEIN"/>
    <property type="match status" value="1"/>
</dbReference>
<keyword evidence="3 5" id="KW-0732">Signal</keyword>
<dbReference type="InterPro" id="IPR000709">
    <property type="entry name" value="Leu_Ile_Val-bd"/>
</dbReference>
<dbReference type="PANTHER" id="PTHR47151">
    <property type="entry name" value="LEU/ILE/VAL-BINDING ABC TRANSPORTER SUBUNIT"/>
    <property type="match status" value="1"/>
</dbReference>
<dbReference type="OrthoDB" id="9772589at2"/>
<evidence type="ECO:0000256" key="2">
    <source>
        <dbReference type="ARBA" id="ARBA00022448"/>
    </source>
</evidence>
<evidence type="ECO:0000256" key="1">
    <source>
        <dbReference type="ARBA" id="ARBA00010062"/>
    </source>
</evidence>
<comment type="similarity">
    <text evidence="1">Belongs to the leucine-binding protein family.</text>
</comment>
<organism evidence="7 8">
    <name type="scientific">Desulfosarcina widdelii</name>
    <dbReference type="NCBI Taxonomy" id="947919"/>
    <lineage>
        <taxon>Bacteria</taxon>
        <taxon>Pseudomonadati</taxon>
        <taxon>Thermodesulfobacteriota</taxon>
        <taxon>Desulfobacteria</taxon>
        <taxon>Desulfobacterales</taxon>
        <taxon>Desulfosarcinaceae</taxon>
        <taxon>Desulfosarcina</taxon>
    </lineage>
</organism>
<protein>
    <submittedName>
        <fullName evidence="7">Branched chain amino acid ABC transporter substrate-binding protein</fullName>
    </submittedName>
</protein>
<dbReference type="AlphaFoldDB" id="A0A5K7Z411"/>
<name>A0A5K7Z411_9BACT</name>
<dbReference type="PRINTS" id="PR00337">
    <property type="entry name" value="LEUILEVALBP"/>
</dbReference>
<dbReference type="InterPro" id="IPR028081">
    <property type="entry name" value="Leu-bd"/>
</dbReference>
<keyword evidence="4" id="KW-0029">Amino-acid transport</keyword>
<keyword evidence="2" id="KW-0813">Transport</keyword>
<feature type="signal peptide" evidence="5">
    <location>
        <begin position="1"/>
        <end position="25"/>
    </location>
</feature>
<dbReference type="RefSeq" id="WP_155304614.1">
    <property type="nucleotide sequence ID" value="NZ_AP021875.1"/>
</dbReference>
<dbReference type="KEGG" id="dwd:DSCW_31350"/>
<dbReference type="SUPFAM" id="SSF53822">
    <property type="entry name" value="Periplasmic binding protein-like I"/>
    <property type="match status" value="1"/>
</dbReference>
<reference evidence="7 8" key="1">
    <citation type="submission" date="2019-11" db="EMBL/GenBank/DDBJ databases">
        <title>Comparative genomics of hydrocarbon-degrading Desulfosarcina strains.</title>
        <authorList>
            <person name="Watanabe M."/>
            <person name="Kojima H."/>
            <person name="Fukui M."/>
        </authorList>
    </citation>
    <scope>NUCLEOTIDE SEQUENCE [LARGE SCALE GENOMIC DNA]</scope>
    <source>
        <strain evidence="7 8">PP31</strain>
    </source>
</reference>
<dbReference type="Gene3D" id="3.40.50.2300">
    <property type="match status" value="2"/>
</dbReference>
<evidence type="ECO:0000313" key="8">
    <source>
        <dbReference type="Proteomes" id="UP000427769"/>
    </source>
</evidence>
<dbReference type="EMBL" id="AP021875">
    <property type="protein sequence ID" value="BBO75718.1"/>
    <property type="molecule type" value="Genomic_DNA"/>
</dbReference>
<evidence type="ECO:0000259" key="6">
    <source>
        <dbReference type="Pfam" id="PF13458"/>
    </source>
</evidence>
<feature type="chain" id="PRO_5024368840" evidence="5">
    <location>
        <begin position="26"/>
        <end position="370"/>
    </location>
</feature>
<evidence type="ECO:0000256" key="4">
    <source>
        <dbReference type="ARBA" id="ARBA00022970"/>
    </source>
</evidence>
<proteinExistence type="inferred from homology"/>
<evidence type="ECO:0000256" key="3">
    <source>
        <dbReference type="ARBA" id="ARBA00022729"/>
    </source>
</evidence>
<keyword evidence="8" id="KW-1185">Reference proteome</keyword>
<dbReference type="Pfam" id="PF13458">
    <property type="entry name" value="Peripla_BP_6"/>
    <property type="match status" value="1"/>
</dbReference>
<dbReference type="CDD" id="cd06342">
    <property type="entry name" value="PBP1_ABC_LIVBP-like"/>
    <property type="match status" value="1"/>
</dbReference>
<accession>A0A5K7Z411</accession>
<feature type="domain" description="Leucine-binding protein" evidence="6">
    <location>
        <begin position="26"/>
        <end position="347"/>
    </location>
</feature>
<sequence>MKTKSIWILINVFILFGYAHNAAQAEIKVGIAGPLSGISVNLGEQQEIGAQKAIEHQNDKGGLLGNEIVAISVDDACEPRQAKAVAKQLVSEGVVFVVGHGCSACSLAATPIYEKAGIIMISPASTNPKVTEEGGDNVFRVIGRDDQQGTIAGNYLADHFGNSKIAIIHDGQAYGLGLASFTKRQLNQRGISEFLFDRYTPDQKDYKPLVNKLVQKNIDVLYAGGYLTDIGIILRQAKKELPNLRLFSGDTLVNVEFLFVAGEAGTGTYFTFGPDMRQRPEAQEVAAAIREEDAYEPDGYTLYSYGAVQAWAQAVEQAGSLKPNAVIRALRSGSFDTVIGKIGFDEKGDVTGISTFVWYVFGKEDYSLAK</sequence>
<dbReference type="Proteomes" id="UP000427769">
    <property type="component" value="Chromosome"/>
</dbReference>
<evidence type="ECO:0000313" key="7">
    <source>
        <dbReference type="EMBL" id="BBO75718.1"/>
    </source>
</evidence>
<dbReference type="GO" id="GO:0006865">
    <property type="term" value="P:amino acid transport"/>
    <property type="evidence" value="ECO:0007669"/>
    <property type="project" value="UniProtKB-KW"/>
</dbReference>
<evidence type="ECO:0000256" key="5">
    <source>
        <dbReference type="SAM" id="SignalP"/>
    </source>
</evidence>